<sequence length="255" mass="28797">MIDMHSHILFGVDDGPKTIEDTLRILEQAAQEGITDMIATPHAFSPHFHVPRTEIEGQIELLKDVIEAAKIPVKLHTGQEVRLCDNLVEKLHMKEALTLANSRYLLLELPTQSVPAYTVNIIQSLLGEGYIPIIAHPERNRAIAEKPERLERLVRHGALAQITAGSVAGHFGKNVQKLSLQLIEANLIHTYGSDVHNMTTRPALFEKGLDYLEKKKLHNIVDIFLENNDRIVQDESLFLLEPKIPNSKKWWQLIG</sequence>
<protein>
    <recommendedName>
        <fullName evidence="5">Tyrosine-protein phosphatase</fullName>
        <ecNumber evidence="5">3.1.3.48</ecNumber>
    </recommendedName>
</protein>
<dbReference type="GO" id="GO:0004725">
    <property type="term" value="F:protein tyrosine phosphatase activity"/>
    <property type="evidence" value="ECO:0007669"/>
    <property type="project" value="UniProtKB-EC"/>
</dbReference>
<evidence type="ECO:0000256" key="2">
    <source>
        <dbReference type="ARBA" id="ARBA00022801"/>
    </source>
</evidence>
<evidence type="ECO:0000256" key="5">
    <source>
        <dbReference type="PIRNR" id="PIRNR016557"/>
    </source>
</evidence>
<keyword evidence="3 5" id="KW-0904">Protein phosphatase</keyword>
<reference evidence="6 7" key="1">
    <citation type="submission" date="2024-06" db="EMBL/GenBank/DDBJ databases">
        <title>Sorghum-associated microbial communities from plants grown in Nebraska, USA.</title>
        <authorList>
            <person name="Schachtman D."/>
        </authorList>
    </citation>
    <scope>NUCLEOTIDE SEQUENCE [LARGE SCALE GENOMIC DNA]</scope>
    <source>
        <strain evidence="6 7">1288</strain>
    </source>
</reference>
<dbReference type="PIRSF" id="PIRSF016557">
    <property type="entry name" value="Caps_synth_CpsB"/>
    <property type="match status" value="1"/>
</dbReference>
<evidence type="ECO:0000256" key="3">
    <source>
        <dbReference type="ARBA" id="ARBA00022912"/>
    </source>
</evidence>
<dbReference type="EC" id="3.1.3.48" evidence="5"/>
<keyword evidence="7" id="KW-1185">Reference proteome</keyword>
<keyword evidence="2 5" id="KW-0378">Hydrolase</keyword>
<dbReference type="InterPro" id="IPR016667">
    <property type="entry name" value="Caps_polysacc_synth_CpsB/CapC"/>
</dbReference>
<dbReference type="Proteomes" id="UP001549104">
    <property type="component" value="Unassembled WGS sequence"/>
</dbReference>
<dbReference type="RefSeq" id="WP_354312086.1">
    <property type="nucleotide sequence ID" value="NZ_JBEPME010000001.1"/>
</dbReference>
<gene>
    <name evidence="6" type="ORF">ABIC55_000578</name>
</gene>
<proteinExistence type="inferred from homology"/>
<evidence type="ECO:0000313" key="7">
    <source>
        <dbReference type="Proteomes" id="UP001549104"/>
    </source>
</evidence>
<dbReference type="EMBL" id="JBEPME010000001">
    <property type="protein sequence ID" value="MET3655494.1"/>
    <property type="molecule type" value="Genomic_DNA"/>
</dbReference>
<evidence type="ECO:0000256" key="4">
    <source>
        <dbReference type="ARBA" id="ARBA00051722"/>
    </source>
</evidence>
<name>A0ABV2K332_SPOPS</name>
<dbReference type="Gene3D" id="3.20.20.140">
    <property type="entry name" value="Metal-dependent hydrolases"/>
    <property type="match status" value="1"/>
</dbReference>
<evidence type="ECO:0000313" key="6">
    <source>
        <dbReference type="EMBL" id="MET3655494.1"/>
    </source>
</evidence>
<organism evidence="6 7">
    <name type="scientific">Sporosarcina psychrophila</name>
    <name type="common">Bacillus psychrophilus</name>
    <dbReference type="NCBI Taxonomy" id="1476"/>
    <lineage>
        <taxon>Bacteria</taxon>
        <taxon>Bacillati</taxon>
        <taxon>Bacillota</taxon>
        <taxon>Bacilli</taxon>
        <taxon>Bacillales</taxon>
        <taxon>Caryophanaceae</taxon>
        <taxon>Sporosarcina</taxon>
    </lineage>
</organism>
<comment type="similarity">
    <text evidence="1 5">Belongs to the metallo-dependent hydrolases superfamily. CpsB/CapC family.</text>
</comment>
<dbReference type="Pfam" id="PF19567">
    <property type="entry name" value="CpsB_CapC"/>
    <property type="match status" value="1"/>
</dbReference>
<dbReference type="InterPro" id="IPR016195">
    <property type="entry name" value="Pol/histidinol_Pase-like"/>
</dbReference>
<comment type="caution">
    <text evidence="6">The sequence shown here is derived from an EMBL/GenBank/DDBJ whole genome shotgun (WGS) entry which is preliminary data.</text>
</comment>
<dbReference type="PANTHER" id="PTHR39181">
    <property type="entry name" value="TYROSINE-PROTEIN PHOSPHATASE YWQE"/>
    <property type="match status" value="1"/>
</dbReference>
<dbReference type="SUPFAM" id="SSF89550">
    <property type="entry name" value="PHP domain-like"/>
    <property type="match status" value="1"/>
</dbReference>
<comment type="catalytic activity">
    <reaction evidence="4 5">
        <text>O-phospho-L-tyrosyl-[protein] + H2O = L-tyrosyl-[protein] + phosphate</text>
        <dbReference type="Rhea" id="RHEA:10684"/>
        <dbReference type="Rhea" id="RHEA-COMP:10136"/>
        <dbReference type="Rhea" id="RHEA-COMP:20101"/>
        <dbReference type="ChEBI" id="CHEBI:15377"/>
        <dbReference type="ChEBI" id="CHEBI:43474"/>
        <dbReference type="ChEBI" id="CHEBI:46858"/>
        <dbReference type="ChEBI" id="CHEBI:61978"/>
        <dbReference type="EC" id="3.1.3.48"/>
    </reaction>
</comment>
<accession>A0ABV2K332</accession>
<evidence type="ECO:0000256" key="1">
    <source>
        <dbReference type="ARBA" id="ARBA00005750"/>
    </source>
</evidence>
<dbReference type="PANTHER" id="PTHR39181:SF1">
    <property type="entry name" value="TYROSINE-PROTEIN PHOSPHATASE YWQE"/>
    <property type="match status" value="1"/>
</dbReference>